<dbReference type="RefSeq" id="WP_183730456.1">
    <property type="nucleotide sequence ID" value="NZ_JACHBW010000022.1"/>
</dbReference>
<dbReference type="AlphaFoldDB" id="A0A7W9U4X7"/>
<dbReference type="InterPro" id="IPR010282">
    <property type="entry name" value="Uncharacterised_HutD/Ves"/>
</dbReference>
<dbReference type="Pfam" id="PF05962">
    <property type="entry name" value="HutD"/>
    <property type="match status" value="1"/>
</dbReference>
<dbReference type="InterPro" id="IPR011051">
    <property type="entry name" value="RmlC_Cupin_sf"/>
</dbReference>
<organism evidence="1 2">
    <name type="scientific">Paraburkholderia bannensis</name>
    <dbReference type="NCBI Taxonomy" id="765414"/>
    <lineage>
        <taxon>Bacteria</taxon>
        <taxon>Pseudomonadati</taxon>
        <taxon>Pseudomonadota</taxon>
        <taxon>Betaproteobacteria</taxon>
        <taxon>Burkholderiales</taxon>
        <taxon>Burkholderiaceae</taxon>
        <taxon>Paraburkholderia</taxon>
    </lineage>
</organism>
<dbReference type="SUPFAM" id="SSF51182">
    <property type="entry name" value="RmlC-like cupins"/>
    <property type="match status" value="1"/>
</dbReference>
<sequence length="214" mass="22679">MNARQPAVSPDPMHAIDAIAAVRFIDSTRLACEPWANGGGVTRTLARGPDQGAGAAWRVSIATLEGAAKFSQFPGYDRTLLPIDDGLIDLRSQDGQLLARAGQPVQFSGDLHVWVNLPARPVNVLNVMCKRGAARARVSVASHSMHVTPAATHLLVSLAGQWHVESTLLRGVTLAPLHALWISARAEELALRPSGPGAQLASIAIETVTGEARR</sequence>
<dbReference type="PANTHER" id="PTHR37943">
    <property type="entry name" value="PROTEIN VES"/>
    <property type="match status" value="1"/>
</dbReference>
<proteinExistence type="predicted"/>
<dbReference type="Gene3D" id="2.60.120.10">
    <property type="entry name" value="Jelly Rolls"/>
    <property type="match status" value="1"/>
</dbReference>
<accession>A0A7W9U4X7</accession>
<name>A0A7W9U4X7_9BURK</name>
<evidence type="ECO:0008006" key="3">
    <source>
        <dbReference type="Google" id="ProtNLM"/>
    </source>
</evidence>
<protein>
    <recommendedName>
        <fullName evidence="3">HutD family protein</fullName>
    </recommendedName>
</protein>
<gene>
    <name evidence="1" type="ORF">F4827_005895</name>
</gene>
<keyword evidence="2" id="KW-1185">Reference proteome</keyword>
<dbReference type="Proteomes" id="UP000571554">
    <property type="component" value="Unassembled WGS sequence"/>
</dbReference>
<comment type="caution">
    <text evidence="1">The sequence shown here is derived from an EMBL/GenBank/DDBJ whole genome shotgun (WGS) entry which is preliminary data.</text>
</comment>
<dbReference type="EMBL" id="JACHBW010000022">
    <property type="protein sequence ID" value="MBB6106025.1"/>
    <property type="molecule type" value="Genomic_DNA"/>
</dbReference>
<evidence type="ECO:0000313" key="2">
    <source>
        <dbReference type="Proteomes" id="UP000571554"/>
    </source>
</evidence>
<dbReference type="PANTHER" id="PTHR37943:SF1">
    <property type="entry name" value="PROTEIN VES"/>
    <property type="match status" value="1"/>
</dbReference>
<evidence type="ECO:0000313" key="1">
    <source>
        <dbReference type="EMBL" id="MBB6106025.1"/>
    </source>
</evidence>
<reference evidence="1 2" key="1">
    <citation type="submission" date="2020-08" db="EMBL/GenBank/DDBJ databases">
        <title>Above-ground endophytic microbial communities from plants in different locations in the United States.</title>
        <authorList>
            <person name="Frank C."/>
        </authorList>
    </citation>
    <scope>NUCLEOTIDE SEQUENCE [LARGE SCALE GENOMIC DNA]</scope>
    <source>
        <strain evidence="1 2">WP4_2_2</strain>
    </source>
</reference>
<dbReference type="InterPro" id="IPR014710">
    <property type="entry name" value="RmlC-like_jellyroll"/>
</dbReference>